<comment type="caution">
    <text evidence="2">The sequence shown here is derived from an EMBL/GenBank/DDBJ whole genome shotgun (WGS) entry which is preliminary data.</text>
</comment>
<dbReference type="EMBL" id="BMPI01000035">
    <property type="protein sequence ID" value="GGM53774.1"/>
    <property type="molecule type" value="Genomic_DNA"/>
</dbReference>
<name>A0A917U453_9ACTN</name>
<organism evidence="2 3">
    <name type="scientific">Dactylosporangium sucinum</name>
    <dbReference type="NCBI Taxonomy" id="1424081"/>
    <lineage>
        <taxon>Bacteria</taxon>
        <taxon>Bacillati</taxon>
        <taxon>Actinomycetota</taxon>
        <taxon>Actinomycetes</taxon>
        <taxon>Micromonosporales</taxon>
        <taxon>Micromonosporaceae</taxon>
        <taxon>Dactylosporangium</taxon>
    </lineage>
</organism>
<evidence type="ECO:0000313" key="3">
    <source>
        <dbReference type="Proteomes" id="UP000642070"/>
    </source>
</evidence>
<keyword evidence="3" id="KW-1185">Reference proteome</keyword>
<dbReference type="AlphaFoldDB" id="A0A917U453"/>
<accession>A0A917U453</accession>
<feature type="compositionally biased region" description="Basic residues" evidence="1">
    <location>
        <begin position="20"/>
        <end position="31"/>
    </location>
</feature>
<reference evidence="2" key="2">
    <citation type="submission" date="2020-09" db="EMBL/GenBank/DDBJ databases">
        <authorList>
            <person name="Sun Q."/>
            <person name="Ohkuma M."/>
        </authorList>
    </citation>
    <scope>NUCLEOTIDE SEQUENCE</scope>
    <source>
        <strain evidence="2">JCM 19831</strain>
    </source>
</reference>
<feature type="region of interest" description="Disordered" evidence="1">
    <location>
        <begin position="1"/>
        <end position="35"/>
    </location>
</feature>
<protein>
    <submittedName>
        <fullName evidence="2">Uncharacterized protein</fullName>
    </submittedName>
</protein>
<evidence type="ECO:0000313" key="2">
    <source>
        <dbReference type="EMBL" id="GGM53774.1"/>
    </source>
</evidence>
<gene>
    <name evidence="2" type="ORF">GCM10007977_064210</name>
</gene>
<reference evidence="2" key="1">
    <citation type="journal article" date="2014" name="Int. J. Syst. Evol. Microbiol.">
        <title>Complete genome sequence of Corynebacterium casei LMG S-19264T (=DSM 44701T), isolated from a smear-ripened cheese.</title>
        <authorList>
            <consortium name="US DOE Joint Genome Institute (JGI-PGF)"/>
            <person name="Walter F."/>
            <person name="Albersmeier A."/>
            <person name="Kalinowski J."/>
            <person name="Ruckert C."/>
        </authorList>
    </citation>
    <scope>NUCLEOTIDE SEQUENCE</scope>
    <source>
        <strain evidence="2">JCM 19831</strain>
    </source>
</reference>
<dbReference type="RefSeq" id="WP_190253727.1">
    <property type="nucleotide sequence ID" value="NZ_BMPI01000035.1"/>
</dbReference>
<sequence length="203" mass="22195">MATQQALPGLLSATLTRPTKAAKPRAKRRPKPAVAATAPVEYTTGVDEQGRTTWTLRFPAPDRMLSVNGNVYWRTRHSLTTSWREATWAHARAAKLPTGLARVRLDFELRFPSARSDRDAANYHTLVVKPATDGFGPPFRQVITRGKRAGQVSTAPGYGLIADDTPEFLDGPHVTLGPKVEDPKRCPFGEVVVTITDLSEVPA</sequence>
<dbReference type="Proteomes" id="UP000642070">
    <property type="component" value="Unassembled WGS sequence"/>
</dbReference>
<proteinExistence type="predicted"/>
<evidence type="ECO:0000256" key="1">
    <source>
        <dbReference type="SAM" id="MobiDB-lite"/>
    </source>
</evidence>